<dbReference type="EMBL" id="CP012328">
    <property type="protein sequence ID" value="AKU79513.1"/>
    <property type="molecule type" value="Genomic_DNA"/>
</dbReference>
<name>A0A0K1P5F7_9MOLU</name>
<dbReference type="GO" id="GO:0000028">
    <property type="term" value="P:ribosomal small subunit assembly"/>
    <property type="evidence" value="ECO:0007669"/>
    <property type="project" value="TreeGrafter"/>
</dbReference>
<dbReference type="GO" id="GO:0006412">
    <property type="term" value="P:translation"/>
    <property type="evidence" value="ECO:0007669"/>
    <property type="project" value="TreeGrafter"/>
</dbReference>
<evidence type="ECO:0000256" key="2">
    <source>
        <dbReference type="ARBA" id="ARBA00022517"/>
    </source>
</evidence>
<dbReference type="PATRIC" id="fig|216946.3.peg.268"/>
<dbReference type="InterPro" id="IPR036847">
    <property type="entry name" value="RimP_C_sf"/>
</dbReference>
<evidence type="ECO:0000313" key="6">
    <source>
        <dbReference type="Proteomes" id="UP000067243"/>
    </source>
</evidence>
<reference evidence="5 6" key="1">
    <citation type="journal article" date="2015" name="Genome Announc.">
        <title>Complete Genome Sequence of Spiroplasma turonicum Strain Tab4cT, a Parasite of a Horse Fly, Haematopota sp. (Diptera: Tabanidae).</title>
        <authorList>
            <person name="Davis R.E."/>
            <person name="Shao J."/>
            <person name="Zhao Y."/>
            <person name="Gasparich G.E."/>
            <person name="Gaynor B.J."/>
            <person name="Donofrio N."/>
        </authorList>
    </citation>
    <scope>NUCLEOTIDE SEQUENCE [LARGE SCALE GENOMIC DNA]</scope>
    <source>
        <strain evidence="5 6">Tab4c</strain>
    </source>
</reference>
<dbReference type="OrthoDB" id="398614at2"/>
<dbReference type="SUPFAM" id="SSF75420">
    <property type="entry name" value="YhbC-like, N-terminal domain"/>
    <property type="match status" value="1"/>
</dbReference>
<dbReference type="RefSeq" id="WP_075048114.1">
    <property type="nucleotide sequence ID" value="NZ_CP012328.1"/>
</dbReference>
<keyword evidence="2 3" id="KW-0690">Ribosome biogenesis</keyword>
<organism evidence="5 6">
    <name type="scientific">Spiroplasma turonicum</name>
    <dbReference type="NCBI Taxonomy" id="216946"/>
    <lineage>
        <taxon>Bacteria</taxon>
        <taxon>Bacillati</taxon>
        <taxon>Mycoplasmatota</taxon>
        <taxon>Mollicutes</taxon>
        <taxon>Entomoplasmatales</taxon>
        <taxon>Spiroplasmataceae</taxon>
        <taxon>Spiroplasma</taxon>
    </lineage>
</organism>
<accession>A0A0K1P5F7</accession>
<dbReference type="KEGG" id="stur:STURON_00267"/>
<protein>
    <recommendedName>
        <fullName evidence="3">Ribosome maturation factor RimP</fullName>
    </recommendedName>
</protein>
<dbReference type="PANTHER" id="PTHR33867:SF1">
    <property type="entry name" value="RIBOSOME MATURATION FACTOR RIMP"/>
    <property type="match status" value="1"/>
</dbReference>
<evidence type="ECO:0000256" key="3">
    <source>
        <dbReference type="HAMAP-Rule" id="MF_01077"/>
    </source>
</evidence>
<dbReference type="Gene3D" id="2.30.30.180">
    <property type="entry name" value="Ribosome maturation factor RimP, C-terminal domain"/>
    <property type="match status" value="1"/>
</dbReference>
<comment type="function">
    <text evidence="3">Required for maturation of 30S ribosomal subunits.</text>
</comment>
<comment type="similarity">
    <text evidence="3">Belongs to the RimP family.</text>
</comment>
<proteinExistence type="inferred from homology"/>
<dbReference type="STRING" id="216946.STURO_v1c02680"/>
<dbReference type="SUPFAM" id="SSF74942">
    <property type="entry name" value="YhbC-like, C-terminal domain"/>
    <property type="match status" value="1"/>
</dbReference>
<dbReference type="InterPro" id="IPR035956">
    <property type="entry name" value="RimP_N_sf"/>
</dbReference>
<evidence type="ECO:0000259" key="4">
    <source>
        <dbReference type="Pfam" id="PF02576"/>
    </source>
</evidence>
<keyword evidence="1 3" id="KW-0963">Cytoplasm</keyword>
<dbReference type="Proteomes" id="UP000067243">
    <property type="component" value="Chromosome"/>
</dbReference>
<sequence length="161" mass="18884">MSFKNIILNSKDSINDILSELDLCLYEINLTKEFDSDVVQILVINKDPKNRLIDFDNLVKANELISAYFDKVDDTDFKYLLEVSSAGAERQIKSEELLFESLNLYMYVKLFTSKDGIKEFNGILIDNKDKIYTFTINLKGRIKKIKLKWDEIEFIRFAIKF</sequence>
<dbReference type="AlphaFoldDB" id="A0A0K1P5F7"/>
<keyword evidence="6" id="KW-1185">Reference proteome</keyword>
<dbReference type="InterPro" id="IPR003728">
    <property type="entry name" value="Ribosome_maturation_RimP"/>
</dbReference>
<dbReference type="Pfam" id="PF02576">
    <property type="entry name" value="RimP_N"/>
    <property type="match status" value="1"/>
</dbReference>
<comment type="subcellular location">
    <subcellularLocation>
        <location evidence="3">Cytoplasm</location>
    </subcellularLocation>
</comment>
<dbReference type="PANTHER" id="PTHR33867">
    <property type="entry name" value="RIBOSOME MATURATION FACTOR RIMP"/>
    <property type="match status" value="1"/>
</dbReference>
<feature type="domain" description="Ribosome maturation factor RimP N-terminal" evidence="4">
    <location>
        <begin position="14"/>
        <end position="89"/>
    </location>
</feature>
<dbReference type="GO" id="GO:0005829">
    <property type="term" value="C:cytosol"/>
    <property type="evidence" value="ECO:0007669"/>
    <property type="project" value="TreeGrafter"/>
</dbReference>
<evidence type="ECO:0000313" key="5">
    <source>
        <dbReference type="EMBL" id="AKU79513.1"/>
    </source>
</evidence>
<gene>
    <name evidence="3 5" type="primary">rimP</name>
    <name evidence="5" type="ORF">STURON_00267</name>
</gene>
<dbReference type="Gene3D" id="3.30.300.70">
    <property type="entry name" value="RimP-like superfamily, N-terminal"/>
    <property type="match status" value="1"/>
</dbReference>
<dbReference type="HAMAP" id="MF_01077">
    <property type="entry name" value="RimP"/>
    <property type="match status" value="1"/>
</dbReference>
<evidence type="ECO:0000256" key="1">
    <source>
        <dbReference type="ARBA" id="ARBA00022490"/>
    </source>
</evidence>
<dbReference type="InterPro" id="IPR028989">
    <property type="entry name" value="RimP_N"/>
</dbReference>